<name>A0A9P9AH45_9HYPO</name>
<evidence type="ECO:0000313" key="1">
    <source>
        <dbReference type="EMBL" id="KAH6867303.1"/>
    </source>
</evidence>
<organism evidence="1 2">
    <name type="scientific">Thelonectria olida</name>
    <dbReference type="NCBI Taxonomy" id="1576542"/>
    <lineage>
        <taxon>Eukaryota</taxon>
        <taxon>Fungi</taxon>
        <taxon>Dikarya</taxon>
        <taxon>Ascomycota</taxon>
        <taxon>Pezizomycotina</taxon>
        <taxon>Sordariomycetes</taxon>
        <taxon>Hypocreomycetidae</taxon>
        <taxon>Hypocreales</taxon>
        <taxon>Nectriaceae</taxon>
        <taxon>Thelonectria</taxon>
    </lineage>
</organism>
<dbReference type="OrthoDB" id="195446at2759"/>
<sequence length="137" mass="15516">MSIAYVTKKVVIYFNNARACGKDMKAIMVEVCCASGIVQSLVELAKVDDSWMRTIQTLASKDGPLHQANDILQELESKLKPQQGIRRITTTAVWPWQKEDAILMLKTMQRLNSVFSLALQSDHIQLSRLIREDVQVI</sequence>
<dbReference type="Proteomes" id="UP000777438">
    <property type="component" value="Unassembled WGS sequence"/>
</dbReference>
<reference evidence="1 2" key="1">
    <citation type="journal article" date="2021" name="Nat. Commun.">
        <title>Genetic determinants of endophytism in the Arabidopsis root mycobiome.</title>
        <authorList>
            <person name="Mesny F."/>
            <person name="Miyauchi S."/>
            <person name="Thiergart T."/>
            <person name="Pickel B."/>
            <person name="Atanasova L."/>
            <person name="Karlsson M."/>
            <person name="Huettel B."/>
            <person name="Barry K.W."/>
            <person name="Haridas S."/>
            <person name="Chen C."/>
            <person name="Bauer D."/>
            <person name="Andreopoulos W."/>
            <person name="Pangilinan J."/>
            <person name="LaButti K."/>
            <person name="Riley R."/>
            <person name="Lipzen A."/>
            <person name="Clum A."/>
            <person name="Drula E."/>
            <person name="Henrissat B."/>
            <person name="Kohler A."/>
            <person name="Grigoriev I.V."/>
            <person name="Martin F.M."/>
            <person name="Hacquard S."/>
        </authorList>
    </citation>
    <scope>NUCLEOTIDE SEQUENCE [LARGE SCALE GENOMIC DNA]</scope>
    <source>
        <strain evidence="1 2">MPI-CAGE-CH-0241</strain>
    </source>
</reference>
<accession>A0A9P9AH45</accession>
<dbReference type="EMBL" id="JAGPYM010000111">
    <property type="protein sequence ID" value="KAH6867303.1"/>
    <property type="molecule type" value="Genomic_DNA"/>
</dbReference>
<evidence type="ECO:0000313" key="2">
    <source>
        <dbReference type="Proteomes" id="UP000777438"/>
    </source>
</evidence>
<comment type="caution">
    <text evidence="1">The sequence shown here is derived from an EMBL/GenBank/DDBJ whole genome shotgun (WGS) entry which is preliminary data.</text>
</comment>
<protein>
    <submittedName>
        <fullName evidence="1">Uncharacterized protein</fullName>
    </submittedName>
</protein>
<dbReference type="AlphaFoldDB" id="A0A9P9AH45"/>
<keyword evidence="2" id="KW-1185">Reference proteome</keyword>
<gene>
    <name evidence="1" type="ORF">B0T10DRAFT_569522</name>
</gene>
<proteinExistence type="predicted"/>